<dbReference type="Proteomes" id="UP000293331">
    <property type="component" value="Unassembled WGS sequence"/>
</dbReference>
<gene>
    <name evidence="1" type="ORF">EWM62_05145</name>
</gene>
<name>A0A4Q5LPI3_9SPHI</name>
<reference evidence="1 2" key="1">
    <citation type="submission" date="2019-02" db="EMBL/GenBank/DDBJ databases">
        <title>Bacterial novel species Mucilaginibacter sp. 17JY9-4 isolated from soil.</title>
        <authorList>
            <person name="Jung H.-Y."/>
        </authorList>
    </citation>
    <scope>NUCLEOTIDE SEQUENCE [LARGE SCALE GENOMIC DNA]</scope>
    <source>
        <strain evidence="1 2">17JY9-4</strain>
    </source>
</reference>
<evidence type="ECO:0000313" key="2">
    <source>
        <dbReference type="Proteomes" id="UP000293331"/>
    </source>
</evidence>
<keyword evidence="2" id="KW-1185">Reference proteome</keyword>
<dbReference type="OrthoDB" id="980961at2"/>
<proteinExistence type="predicted"/>
<dbReference type="AlphaFoldDB" id="A0A4Q5LPI3"/>
<sequence length="128" mass="14049">MERRSFVKLSAFTALALSLPFAESCSTNPKEKAIAQPLLFSHLADVKGIREAGVDYRKTHKAEDDQQKLSVLLLSDADKASLSIDEIQARLDKQVTADFKAGNTVVVKGWVMAVTEARQCALFSIIKP</sequence>
<dbReference type="RefSeq" id="WP_129875587.1">
    <property type="nucleotide sequence ID" value="NZ_SEWG01000002.1"/>
</dbReference>
<evidence type="ECO:0000313" key="1">
    <source>
        <dbReference type="EMBL" id="RYU91328.1"/>
    </source>
</evidence>
<protein>
    <submittedName>
        <fullName evidence="1">Uncharacterized protein</fullName>
    </submittedName>
</protein>
<dbReference type="EMBL" id="SEWG01000002">
    <property type="protein sequence ID" value="RYU91328.1"/>
    <property type="molecule type" value="Genomic_DNA"/>
</dbReference>
<accession>A0A4Q5LPI3</accession>
<organism evidence="1 2">
    <name type="scientific">Mucilaginibacter terrigena</name>
    <dbReference type="NCBI Taxonomy" id="2492395"/>
    <lineage>
        <taxon>Bacteria</taxon>
        <taxon>Pseudomonadati</taxon>
        <taxon>Bacteroidota</taxon>
        <taxon>Sphingobacteriia</taxon>
        <taxon>Sphingobacteriales</taxon>
        <taxon>Sphingobacteriaceae</taxon>
        <taxon>Mucilaginibacter</taxon>
    </lineage>
</organism>
<comment type="caution">
    <text evidence="1">The sequence shown here is derived from an EMBL/GenBank/DDBJ whole genome shotgun (WGS) entry which is preliminary data.</text>
</comment>